<evidence type="ECO:0000256" key="11">
    <source>
        <dbReference type="ARBA" id="ARBA00022932"/>
    </source>
</evidence>
<keyword evidence="2" id="KW-0548">Nucleotidyltransferase</keyword>
<dbReference type="InterPro" id="IPR057670">
    <property type="entry name" value="SH3_retrovirus"/>
</dbReference>
<evidence type="ECO:0000259" key="16">
    <source>
        <dbReference type="PROSITE" id="PS50994"/>
    </source>
</evidence>
<evidence type="ECO:0000256" key="4">
    <source>
        <dbReference type="ARBA" id="ARBA00022723"/>
    </source>
</evidence>
<feature type="compositionally biased region" description="Acidic residues" evidence="15">
    <location>
        <begin position="10"/>
        <end position="19"/>
    </location>
</feature>
<evidence type="ECO:0000256" key="5">
    <source>
        <dbReference type="ARBA" id="ARBA00022759"/>
    </source>
</evidence>
<feature type="domain" description="Integrase catalytic" evidence="16">
    <location>
        <begin position="535"/>
        <end position="700"/>
    </location>
</feature>
<dbReference type="GO" id="GO:0005634">
    <property type="term" value="C:nucleus"/>
    <property type="evidence" value="ECO:0007669"/>
    <property type="project" value="UniProtKB-ARBA"/>
</dbReference>
<keyword evidence="11" id="KW-0808">Transferase</keyword>
<dbReference type="SUPFAM" id="SSF53098">
    <property type="entry name" value="Ribonuclease H-like"/>
    <property type="match status" value="1"/>
</dbReference>
<dbReference type="Pfam" id="PF25597">
    <property type="entry name" value="SH3_retrovirus"/>
    <property type="match status" value="1"/>
</dbReference>
<keyword evidence="5" id="KW-0255">Endonuclease</keyword>
<evidence type="ECO:0000256" key="2">
    <source>
        <dbReference type="ARBA" id="ARBA00022695"/>
    </source>
</evidence>
<keyword evidence="6" id="KW-0378">Hydrolase</keyword>
<dbReference type="InterPro" id="IPR036397">
    <property type="entry name" value="RNaseH_sf"/>
</dbReference>
<evidence type="ECO:0000256" key="1">
    <source>
        <dbReference type="ARBA" id="ARBA00022578"/>
    </source>
</evidence>
<dbReference type="Gene3D" id="3.30.420.10">
    <property type="entry name" value="Ribonuclease H-like superfamily/Ribonuclease H"/>
    <property type="match status" value="1"/>
</dbReference>
<dbReference type="GO" id="GO:0016787">
    <property type="term" value="F:hydrolase activity"/>
    <property type="evidence" value="ECO:0007669"/>
    <property type="project" value="UniProtKB-KW"/>
</dbReference>
<evidence type="ECO:0000256" key="15">
    <source>
        <dbReference type="SAM" id="MobiDB-lite"/>
    </source>
</evidence>
<keyword evidence="3" id="KW-0540">Nuclease</keyword>
<evidence type="ECO:0000256" key="3">
    <source>
        <dbReference type="ARBA" id="ARBA00022722"/>
    </source>
</evidence>
<evidence type="ECO:0000256" key="10">
    <source>
        <dbReference type="ARBA" id="ARBA00022918"/>
    </source>
</evidence>
<comment type="catalytic activity">
    <reaction evidence="13">
        <text>DNA(n) + a 2'-deoxyribonucleoside 5'-triphosphate = DNA(n+1) + diphosphate</text>
        <dbReference type="Rhea" id="RHEA:22508"/>
        <dbReference type="Rhea" id="RHEA-COMP:17339"/>
        <dbReference type="Rhea" id="RHEA-COMP:17340"/>
        <dbReference type="ChEBI" id="CHEBI:33019"/>
        <dbReference type="ChEBI" id="CHEBI:61560"/>
        <dbReference type="ChEBI" id="CHEBI:173112"/>
        <dbReference type="EC" id="2.7.7.49"/>
    </reaction>
</comment>
<dbReference type="InterPro" id="IPR001584">
    <property type="entry name" value="Integrase_cat-core"/>
</dbReference>
<dbReference type="AlphaFoldDB" id="A0A2N5VDE9"/>
<organism evidence="17 18">
    <name type="scientific">Puccinia coronata f. sp. avenae</name>
    <dbReference type="NCBI Taxonomy" id="200324"/>
    <lineage>
        <taxon>Eukaryota</taxon>
        <taxon>Fungi</taxon>
        <taxon>Dikarya</taxon>
        <taxon>Basidiomycota</taxon>
        <taxon>Pucciniomycotina</taxon>
        <taxon>Pucciniomycetes</taxon>
        <taxon>Pucciniales</taxon>
        <taxon>Pucciniaceae</taxon>
        <taxon>Puccinia</taxon>
    </lineage>
</organism>
<reference evidence="17 18" key="1">
    <citation type="submission" date="2017-11" db="EMBL/GenBank/DDBJ databases">
        <title>De novo assembly and phasing of dikaryotic genomes from two isolates of Puccinia coronata f. sp. avenae, the causal agent of oat crown rust.</title>
        <authorList>
            <person name="Miller M.E."/>
            <person name="Zhang Y."/>
            <person name="Omidvar V."/>
            <person name="Sperschneider J."/>
            <person name="Schwessinger B."/>
            <person name="Raley C."/>
            <person name="Palmer J.M."/>
            <person name="Garnica D."/>
            <person name="Upadhyaya N."/>
            <person name="Rathjen J."/>
            <person name="Taylor J.M."/>
            <person name="Park R.F."/>
            <person name="Dodds P.N."/>
            <person name="Hirsch C.D."/>
            <person name="Kianian S.F."/>
            <person name="Figueroa M."/>
        </authorList>
    </citation>
    <scope>NUCLEOTIDE SEQUENCE [LARGE SCALE GENOMIC DNA]</scope>
    <source>
        <strain evidence="17">12SD80</strain>
    </source>
</reference>
<dbReference type="InterPro" id="IPR012337">
    <property type="entry name" value="RNaseH-like_sf"/>
</dbReference>
<dbReference type="InterPro" id="IPR039537">
    <property type="entry name" value="Retrotran_Ty1/copia-like"/>
</dbReference>
<keyword evidence="11" id="KW-0239">DNA-directed DNA polymerase</keyword>
<name>A0A2N5VDE9_9BASI</name>
<dbReference type="EMBL" id="PGCI01000027">
    <property type="protein sequence ID" value="PLW47946.1"/>
    <property type="molecule type" value="Genomic_DNA"/>
</dbReference>
<keyword evidence="4" id="KW-0479">Metal-binding</keyword>
<sequence length="869" mass="96925">MSGNRREPADQTEEEEYVDADSSSSDSDSRPSHLRIDRLDTTNYITWKSQFILYLESNNLDSLLVYEWTDDDKNTTKYKKKNSRALQALYQGVSKELHPEIFQKTFIDAWEALATACGQNSVVTICEAYREVNRMIYQPGTSLPDHIRSFKTAYTKLLGITASNPIKFGTVTPVMAAAMFLESLELDTELNSVVQACYDLNPFDLKTVTDRISIEAVRRKNRQNHQSAVMLTTTQNAHRQPQQAKSNKKKKAKQNDTPQPKAVAPTLNQNTSSGSQHQKTSNKSSKFSDPVDQRFKHVENSISELTELVKKLASTNMLGIVHSNEGAENSLTGPFDYNSDRSTYFIGTVQSASRDYFSRFLVFDTGATQSCVMNLKLLQDVKPLTNHFLNTFSSAIEATHVGTLKIGEFFVSPVYYVPSGCANVVSATQIIDHGLKPVFKTDQFLIKSGDKIIASFPRIGKLFLAPVSDYINIVNMSIPDTFDWHYALGHASDKYVDLFLRHTNNSAAMYTKSAGCKVCQMAKIHRTPHSRRLPSSSVPFYRVHCDVLQISPVSKFGFGYVLVLVDDASRFNRIYLLKAKSESEKKILEFFAEIRNKLNRVPAYFHSDRGGEFSSNGFLASLRELGVSPERGPADSPQTNGIAERFNGVLLEKIKCMLLQSQVPQSMWHEAAAHSSALLNVLPHSSLDWQSPSSVLVHHQALIEPDRTSVPWIPFGARVIVHRPDSLKVKPRGVEMLFLGYEPFSDAARFLDPLTHRVVITRDFIVPEIDVDQSEIMIHKDLKSLPVAISDDVPSTPAPNWQVDLADNGFQPAIASTNPAPPGPSQMMIPAQMQIGSPTNQNQRIPPMGFAPPEGPPPANLQYPGGYGR</sequence>
<dbReference type="GO" id="GO:0003887">
    <property type="term" value="F:DNA-directed DNA polymerase activity"/>
    <property type="evidence" value="ECO:0007669"/>
    <property type="project" value="UniProtKB-KW"/>
</dbReference>
<keyword evidence="9" id="KW-0229">DNA integration</keyword>
<evidence type="ECO:0000256" key="8">
    <source>
        <dbReference type="ARBA" id="ARBA00022884"/>
    </source>
</evidence>
<dbReference type="GO" id="GO:0015074">
    <property type="term" value="P:DNA integration"/>
    <property type="evidence" value="ECO:0007669"/>
    <property type="project" value="UniProtKB-KW"/>
</dbReference>
<proteinExistence type="predicted"/>
<dbReference type="Proteomes" id="UP000235392">
    <property type="component" value="Unassembled WGS sequence"/>
</dbReference>
<feature type="compositionally biased region" description="Pro residues" evidence="15">
    <location>
        <begin position="849"/>
        <end position="859"/>
    </location>
</feature>
<dbReference type="PANTHER" id="PTHR42648">
    <property type="entry name" value="TRANSPOSASE, PUTATIVE-RELATED"/>
    <property type="match status" value="1"/>
</dbReference>
<feature type="region of interest" description="Disordered" evidence="15">
    <location>
        <begin position="1"/>
        <end position="33"/>
    </location>
</feature>
<dbReference type="GO" id="GO:0004519">
    <property type="term" value="F:endonuclease activity"/>
    <property type="evidence" value="ECO:0007669"/>
    <property type="project" value="UniProtKB-KW"/>
</dbReference>
<dbReference type="GO" id="GO:0046872">
    <property type="term" value="F:metal ion binding"/>
    <property type="evidence" value="ECO:0007669"/>
    <property type="project" value="UniProtKB-KW"/>
</dbReference>
<accession>A0A2N5VDE9</accession>
<dbReference type="GO" id="GO:0006310">
    <property type="term" value="P:DNA recombination"/>
    <property type="evidence" value="ECO:0007669"/>
    <property type="project" value="UniProtKB-KW"/>
</dbReference>
<gene>
    <name evidence="17" type="ORF">PCASD_04973</name>
</gene>
<keyword evidence="12" id="KW-0233">DNA recombination</keyword>
<keyword evidence="8" id="KW-0694">RNA-binding</keyword>
<evidence type="ECO:0000313" key="17">
    <source>
        <dbReference type="EMBL" id="PLW47946.1"/>
    </source>
</evidence>
<comment type="caution">
    <text evidence="17">The sequence shown here is derived from an EMBL/GenBank/DDBJ whole genome shotgun (WGS) entry which is preliminary data.</text>
</comment>
<evidence type="ECO:0000256" key="13">
    <source>
        <dbReference type="ARBA" id="ARBA00048173"/>
    </source>
</evidence>
<evidence type="ECO:0000313" key="18">
    <source>
        <dbReference type="Proteomes" id="UP000235392"/>
    </source>
</evidence>
<protein>
    <recommendedName>
        <fullName evidence="16">Integrase catalytic domain-containing protein</fullName>
    </recommendedName>
</protein>
<evidence type="ECO:0000256" key="14">
    <source>
        <dbReference type="ARBA" id="ARBA00049244"/>
    </source>
</evidence>
<feature type="compositionally biased region" description="Polar residues" evidence="15">
    <location>
        <begin position="266"/>
        <end position="287"/>
    </location>
</feature>
<comment type="catalytic activity">
    <reaction evidence="14">
        <text>DNA(n) + a 2'-deoxyribonucleoside 5'-triphosphate = DNA(n+1) + diphosphate</text>
        <dbReference type="Rhea" id="RHEA:22508"/>
        <dbReference type="Rhea" id="RHEA-COMP:17339"/>
        <dbReference type="Rhea" id="RHEA-COMP:17340"/>
        <dbReference type="ChEBI" id="CHEBI:33019"/>
        <dbReference type="ChEBI" id="CHEBI:61560"/>
        <dbReference type="ChEBI" id="CHEBI:173112"/>
        <dbReference type="EC" id="2.7.7.7"/>
    </reaction>
</comment>
<keyword evidence="10" id="KW-0695">RNA-directed DNA polymerase</keyword>
<keyword evidence="7" id="KW-0460">Magnesium</keyword>
<evidence type="ECO:0000256" key="12">
    <source>
        <dbReference type="ARBA" id="ARBA00023172"/>
    </source>
</evidence>
<evidence type="ECO:0000256" key="9">
    <source>
        <dbReference type="ARBA" id="ARBA00022908"/>
    </source>
</evidence>
<dbReference type="GO" id="GO:0003723">
    <property type="term" value="F:RNA binding"/>
    <property type="evidence" value="ECO:0007669"/>
    <property type="project" value="UniProtKB-KW"/>
</dbReference>
<feature type="region of interest" description="Disordered" evidence="15">
    <location>
        <begin position="232"/>
        <end position="292"/>
    </location>
</feature>
<evidence type="ECO:0000256" key="7">
    <source>
        <dbReference type="ARBA" id="ARBA00022842"/>
    </source>
</evidence>
<feature type="compositionally biased region" description="Polar residues" evidence="15">
    <location>
        <begin position="232"/>
        <end position="241"/>
    </location>
</feature>
<dbReference type="PANTHER" id="PTHR42648:SF11">
    <property type="entry name" value="TRANSPOSON TY4-P GAG-POL POLYPROTEIN"/>
    <property type="match status" value="1"/>
</dbReference>
<feature type="region of interest" description="Disordered" evidence="15">
    <location>
        <begin position="837"/>
        <end position="869"/>
    </location>
</feature>
<dbReference type="GO" id="GO:0032196">
    <property type="term" value="P:transposition"/>
    <property type="evidence" value="ECO:0007669"/>
    <property type="project" value="UniProtKB-KW"/>
</dbReference>
<dbReference type="Pfam" id="PF00665">
    <property type="entry name" value="rve"/>
    <property type="match status" value="1"/>
</dbReference>
<evidence type="ECO:0000256" key="6">
    <source>
        <dbReference type="ARBA" id="ARBA00022801"/>
    </source>
</evidence>
<keyword evidence="1" id="KW-0815">Transposition</keyword>
<dbReference type="PROSITE" id="PS50994">
    <property type="entry name" value="INTEGRASE"/>
    <property type="match status" value="1"/>
</dbReference>
<dbReference type="GO" id="GO:0003964">
    <property type="term" value="F:RNA-directed DNA polymerase activity"/>
    <property type="evidence" value="ECO:0007669"/>
    <property type="project" value="UniProtKB-KW"/>
</dbReference>